<proteinExistence type="predicted"/>
<evidence type="ECO:0000313" key="3">
    <source>
        <dbReference type="Proteomes" id="UP000292781"/>
    </source>
</evidence>
<protein>
    <recommendedName>
        <fullName evidence="4">PEP-CTERM sorting domain-containing protein</fullName>
    </recommendedName>
</protein>
<dbReference type="OrthoDB" id="7874461at2"/>
<evidence type="ECO:0000256" key="1">
    <source>
        <dbReference type="SAM" id="SignalP"/>
    </source>
</evidence>
<reference evidence="2 3" key="1">
    <citation type="submission" date="2019-02" db="EMBL/GenBank/DDBJ databases">
        <title>Siculibacillus lacustris gen. nov., sp. nov., a new rosette-forming bacterium isolated from a freshwater crater lake (Lake St. Ana, Romania).</title>
        <authorList>
            <person name="Felfoldi T."/>
            <person name="Marton Z."/>
            <person name="Szabo A."/>
            <person name="Mentes A."/>
            <person name="Boka K."/>
            <person name="Marialigeti K."/>
            <person name="Mathe I."/>
            <person name="Koncz M."/>
            <person name="Schumann P."/>
            <person name="Toth E."/>
        </authorList>
    </citation>
    <scope>NUCLEOTIDE SEQUENCE [LARGE SCALE GENOMIC DNA]</scope>
    <source>
        <strain evidence="2 3">SA-279</strain>
    </source>
</reference>
<organism evidence="2 3">
    <name type="scientific">Siculibacillus lacustris</name>
    <dbReference type="NCBI Taxonomy" id="1549641"/>
    <lineage>
        <taxon>Bacteria</taxon>
        <taxon>Pseudomonadati</taxon>
        <taxon>Pseudomonadota</taxon>
        <taxon>Alphaproteobacteria</taxon>
        <taxon>Hyphomicrobiales</taxon>
        <taxon>Ancalomicrobiaceae</taxon>
        <taxon>Siculibacillus</taxon>
    </lineage>
</organism>
<dbReference type="Gene3D" id="2.60.120.260">
    <property type="entry name" value="Galactose-binding domain-like"/>
    <property type="match status" value="1"/>
</dbReference>
<keyword evidence="1" id="KW-0732">Signal</keyword>
<dbReference type="EMBL" id="SJFN01000058">
    <property type="protein sequence ID" value="TBW32428.1"/>
    <property type="molecule type" value="Genomic_DNA"/>
</dbReference>
<evidence type="ECO:0008006" key="4">
    <source>
        <dbReference type="Google" id="ProtNLM"/>
    </source>
</evidence>
<dbReference type="InterPro" id="IPR008979">
    <property type="entry name" value="Galactose-bd-like_sf"/>
</dbReference>
<gene>
    <name evidence="2" type="ORF">EYW49_22080</name>
</gene>
<evidence type="ECO:0000313" key="2">
    <source>
        <dbReference type="EMBL" id="TBW32428.1"/>
    </source>
</evidence>
<dbReference type="Proteomes" id="UP000292781">
    <property type="component" value="Unassembled WGS sequence"/>
</dbReference>
<feature type="signal peptide" evidence="1">
    <location>
        <begin position="1"/>
        <end position="24"/>
    </location>
</feature>
<keyword evidence="3" id="KW-1185">Reference proteome</keyword>
<dbReference type="AlphaFoldDB" id="A0A4Q9VEK0"/>
<accession>A0A4Q9VEK0</accession>
<sequence length="128" mass="12654">MRSVATTAVISGLVVALSAGASSASNLVANGDFTSSLSSGWNATNQVNISTDTDYIAHAGASGSSGVGSYLAFGAGDLAGGSIWQTLSTVKGLTYKLSFDYAGFGSTNDQTLSYAIGAVSSSVSVYGS</sequence>
<dbReference type="SUPFAM" id="SSF49785">
    <property type="entry name" value="Galactose-binding domain-like"/>
    <property type="match status" value="1"/>
</dbReference>
<comment type="caution">
    <text evidence="2">The sequence shown here is derived from an EMBL/GenBank/DDBJ whole genome shotgun (WGS) entry which is preliminary data.</text>
</comment>
<feature type="chain" id="PRO_5020849818" description="PEP-CTERM sorting domain-containing protein" evidence="1">
    <location>
        <begin position="25"/>
        <end position="128"/>
    </location>
</feature>
<name>A0A4Q9VEK0_9HYPH</name>
<dbReference type="RefSeq" id="WP_131311817.1">
    <property type="nucleotide sequence ID" value="NZ_SJFN01000058.1"/>
</dbReference>